<feature type="domain" description="Thioredoxin" evidence="1">
    <location>
        <begin position="14"/>
        <end position="86"/>
    </location>
</feature>
<dbReference type="Proteomes" id="UP001146351">
    <property type="component" value="Unassembled WGS sequence"/>
</dbReference>
<reference evidence="2" key="1">
    <citation type="submission" date="2022-11" db="EMBL/GenBank/DDBJ databases">
        <authorList>
            <person name="Petersen C."/>
        </authorList>
    </citation>
    <scope>NUCLEOTIDE SEQUENCE</scope>
    <source>
        <strain evidence="2">IBT 21917</strain>
    </source>
</reference>
<dbReference type="AlphaFoldDB" id="A0A9W9I161"/>
<keyword evidence="3" id="KW-1185">Reference proteome</keyword>
<dbReference type="EMBL" id="JAPQKO010000005">
    <property type="protein sequence ID" value="KAJ5161563.1"/>
    <property type="molecule type" value="Genomic_DNA"/>
</dbReference>
<accession>A0A9W9I161</accession>
<dbReference type="InterPro" id="IPR013766">
    <property type="entry name" value="Thioredoxin_domain"/>
</dbReference>
<proteinExistence type="predicted"/>
<reference evidence="2" key="2">
    <citation type="journal article" date="2023" name="IMA Fungus">
        <title>Comparative genomic study of the Penicillium genus elucidates a diverse pangenome and 15 lateral gene transfer events.</title>
        <authorList>
            <person name="Petersen C."/>
            <person name="Sorensen T."/>
            <person name="Nielsen M.R."/>
            <person name="Sondergaard T.E."/>
            <person name="Sorensen J.L."/>
            <person name="Fitzpatrick D.A."/>
            <person name="Frisvad J.C."/>
            <person name="Nielsen K.L."/>
        </authorList>
    </citation>
    <scope>NUCLEOTIDE SEQUENCE</scope>
    <source>
        <strain evidence="2">IBT 21917</strain>
    </source>
</reference>
<evidence type="ECO:0000259" key="1">
    <source>
        <dbReference type="Pfam" id="PF00085"/>
    </source>
</evidence>
<name>A0A9W9I161_9EURO</name>
<evidence type="ECO:0000313" key="3">
    <source>
        <dbReference type="Proteomes" id="UP001146351"/>
    </source>
</evidence>
<evidence type="ECO:0000313" key="2">
    <source>
        <dbReference type="EMBL" id="KAJ5161563.1"/>
    </source>
</evidence>
<sequence length="101" mass="11298">MPLQTLQDPGQVFESIQESDKPVVVHYWAPWMGPESPFLPIFFEADENRGAEINFVVVDSGFVHPQHSPDEMPLTVLYKGGEEVDTAPFDPDSIQALIEQA</sequence>
<dbReference type="InterPro" id="IPR036249">
    <property type="entry name" value="Thioredoxin-like_sf"/>
</dbReference>
<dbReference type="OrthoDB" id="4361376at2759"/>
<comment type="caution">
    <text evidence="2">The sequence shown here is derived from an EMBL/GenBank/DDBJ whole genome shotgun (WGS) entry which is preliminary data.</text>
</comment>
<dbReference type="Pfam" id="PF00085">
    <property type="entry name" value="Thioredoxin"/>
    <property type="match status" value="1"/>
</dbReference>
<dbReference type="Gene3D" id="3.40.30.10">
    <property type="entry name" value="Glutaredoxin"/>
    <property type="match status" value="1"/>
</dbReference>
<organism evidence="2 3">
    <name type="scientific">Penicillium capsulatum</name>
    <dbReference type="NCBI Taxonomy" id="69766"/>
    <lineage>
        <taxon>Eukaryota</taxon>
        <taxon>Fungi</taxon>
        <taxon>Dikarya</taxon>
        <taxon>Ascomycota</taxon>
        <taxon>Pezizomycotina</taxon>
        <taxon>Eurotiomycetes</taxon>
        <taxon>Eurotiomycetidae</taxon>
        <taxon>Eurotiales</taxon>
        <taxon>Aspergillaceae</taxon>
        <taxon>Penicillium</taxon>
    </lineage>
</organism>
<protein>
    <recommendedName>
        <fullName evidence="1">Thioredoxin domain-containing protein</fullName>
    </recommendedName>
</protein>
<dbReference type="SUPFAM" id="SSF52833">
    <property type="entry name" value="Thioredoxin-like"/>
    <property type="match status" value="1"/>
</dbReference>
<gene>
    <name evidence="2" type="ORF">N7492_006955</name>
</gene>
<dbReference type="CDD" id="cd02947">
    <property type="entry name" value="TRX_family"/>
    <property type="match status" value="1"/>
</dbReference>